<keyword evidence="2" id="KW-1185">Reference proteome</keyword>
<evidence type="ECO:0000313" key="2">
    <source>
        <dbReference type="Proteomes" id="UP001226091"/>
    </source>
</evidence>
<accession>A0ACD4RHP5</accession>
<protein>
    <submittedName>
        <fullName evidence="1">LA2681 family HEPN domain-containing protein</fullName>
    </submittedName>
</protein>
<gene>
    <name evidence="1" type="ORF">QLQ22_12180</name>
</gene>
<name>A0ACD4RHP5_9BACI</name>
<sequence length="489" mass="57455">MVLEEFLQEADERLDRKSIEEIQEFLESLEVEYIEKFIDNEEVLAYIYYTKANHLSELLRLQYSDKEFSNKEEISEQTIYSLRLAIEYGSRSKLDKRFMAMILTNLANELDNNGRFVEAIETWNKVEKDLGILFPMAKGNKGLGLIFYAGFLYDEGHAHFLRRVAHKNLKYSSSIQGGVHPEAKRIFENNIETLESFYSEEFLNHFHEHPAPDYGEDEKSYRKWCLDNILFINPLNDATENWICDTDVFGLPSITVPIDETYPVYHSYFNQLKQEYVSARWLLFESTLERSHFSDKEVLMYNTLDYQAFGLSTQKVRLAFKSIYSIFDKISYFLNEYFNIGLDDRAISFKSIWYKNIRASRLQIRDGINIENNSPLKGLYWLSKDLFYKGDLEYRAVIEPDAKDLDIIRNKLEHKFISVYDSAFVGNSVDDGITDGELFNKTLKLMKLSRAALIYLSLSVHKEEQIKTNSRDKFALPINIPLFEDEWKN</sequence>
<reference evidence="2" key="1">
    <citation type="journal article" date="2025" name="Aquaculture">
        <title>Assessment of the bioflocculant production and safety properties of Metabacillus hrfriensis sp. nov. based on phenotypic and whole-genome sequencing analysis.</title>
        <authorList>
            <person name="Zhang R."/>
            <person name="Zhao Z."/>
            <person name="Luo L."/>
            <person name="Wang S."/>
            <person name="Guo K."/>
            <person name="Xu W."/>
        </authorList>
    </citation>
    <scope>NUCLEOTIDE SEQUENCE [LARGE SCALE GENOMIC DNA]</scope>
    <source>
        <strain evidence="2">CT-WN-B3</strain>
    </source>
</reference>
<proteinExistence type="predicted"/>
<organism evidence="1 2">
    <name type="scientific">Metabacillus hrfriensis</name>
    <dbReference type="NCBI Taxonomy" id="3048891"/>
    <lineage>
        <taxon>Bacteria</taxon>
        <taxon>Bacillati</taxon>
        <taxon>Bacillota</taxon>
        <taxon>Bacilli</taxon>
        <taxon>Bacillales</taxon>
        <taxon>Bacillaceae</taxon>
        <taxon>Metabacillus</taxon>
    </lineage>
</organism>
<dbReference type="EMBL" id="CP126116">
    <property type="protein sequence ID" value="WHZ60035.1"/>
    <property type="molecule type" value="Genomic_DNA"/>
</dbReference>
<evidence type="ECO:0000313" key="1">
    <source>
        <dbReference type="EMBL" id="WHZ60035.1"/>
    </source>
</evidence>
<dbReference type="Proteomes" id="UP001226091">
    <property type="component" value="Chromosome"/>
</dbReference>